<protein>
    <submittedName>
        <fullName evidence="1">Uncharacterized protein</fullName>
    </submittedName>
</protein>
<gene>
    <name evidence="1" type="ORF">TOI97_02715</name>
</gene>
<comment type="caution">
    <text evidence="1">The sequence shown here is derived from an EMBL/GenBank/DDBJ whole genome shotgun (WGS) entry which is preliminary data.</text>
</comment>
<dbReference type="EMBL" id="JAXIVU010000002">
    <property type="protein sequence ID" value="MDY7218496.1"/>
    <property type="molecule type" value="Genomic_DNA"/>
</dbReference>
<dbReference type="RefSeq" id="WP_321552592.1">
    <property type="nucleotide sequence ID" value="NZ_JAXIVU010000002.1"/>
</dbReference>
<evidence type="ECO:0000313" key="1">
    <source>
        <dbReference type="EMBL" id="MDY7218496.1"/>
    </source>
</evidence>
<proteinExistence type="predicted"/>
<evidence type="ECO:0000313" key="2">
    <source>
        <dbReference type="Proteomes" id="UP001294570"/>
    </source>
</evidence>
<organism evidence="1 2">
    <name type="scientific">Denitrificimonas halotolerans</name>
    <dbReference type="NCBI Taxonomy" id="3098930"/>
    <lineage>
        <taxon>Bacteria</taxon>
        <taxon>Pseudomonadati</taxon>
        <taxon>Pseudomonadota</taxon>
        <taxon>Gammaproteobacteria</taxon>
        <taxon>Pseudomonadales</taxon>
        <taxon>Pseudomonadaceae</taxon>
        <taxon>Denitrificimonas</taxon>
    </lineage>
</organism>
<sequence length="103" mass="11868">MSRPAPLMLMRDYNVSIERRTPELQNTRTVFSRNMLDADQLIQVASQFGIQYSLESDTLFLSNPVKHKGKNLLYSLKLHLVGKKPTSLKEFRRVAKFINATTL</sequence>
<dbReference type="Proteomes" id="UP001294570">
    <property type="component" value="Unassembled WGS sequence"/>
</dbReference>
<name>A0ABU5GNI3_9GAMM</name>
<keyword evidence="2" id="KW-1185">Reference proteome</keyword>
<reference evidence="1 2" key="1">
    <citation type="submission" date="2023-12" db="EMBL/GenBank/DDBJ databases">
        <title>Denitrificimonas halotolerans sp. nov.,a novel species isolated from landfill leachate.</title>
        <authorList>
            <person name="Wang S."/>
        </authorList>
    </citation>
    <scope>NUCLEOTIDE SEQUENCE [LARGE SCALE GENOMIC DNA]</scope>
    <source>
        <strain evidence="1 2">JX-1</strain>
    </source>
</reference>
<accession>A0ABU5GNI3</accession>